<dbReference type="EMBL" id="RYFG02000092">
    <property type="protein sequence ID" value="TRW95125.1"/>
    <property type="molecule type" value="Genomic_DNA"/>
</dbReference>
<dbReference type="SUPFAM" id="SSF55073">
    <property type="entry name" value="Nucleotide cyclase"/>
    <property type="match status" value="1"/>
</dbReference>
<dbReference type="PROSITE" id="PS50883">
    <property type="entry name" value="EAL"/>
    <property type="match status" value="1"/>
</dbReference>
<evidence type="ECO:0000259" key="4">
    <source>
        <dbReference type="PROSITE" id="PS50883"/>
    </source>
</evidence>
<dbReference type="Gene3D" id="3.20.20.450">
    <property type="entry name" value="EAL domain"/>
    <property type="match status" value="1"/>
</dbReference>
<keyword evidence="1" id="KW-1133">Transmembrane helix</keyword>
<dbReference type="CDD" id="cd01949">
    <property type="entry name" value="GGDEF"/>
    <property type="match status" value="1"/>
</dbReference>
<reference evidence="7 8" key="1">
    <citation type="journal article" date="2019" name="Antonie Van Leeuwenhoek">
        <title>Description of 'Ca. Methylobacter oryzae' KRF1, a novel species from the environmentally important Methylobacter clade 2.</title>
        <authorList>
            <person name="Khatri K."/>
            <person name="Mohite J.A."/>
            <person name="Pandit P.S."/>
            <person name="Bahulikar R."/>
            <person name="Rahalkar M.C."/>
        </authorList>
    </citation>
    <scope>NUCLEOTIDE SEQUENCE [LARGE SCALE GENOMIC DNA]</scope>
    <source>
        <strain evidence="7 8">KRF1</strain>
    </source>
</reference>
<dbReference type="SUPFAM" id="SSF55785">
    <property type="entry name" value="PYP-like sensor domain (PAS domain)"/>
    <property type="match status" value="2"/>
</dbReference>
<evidence type="ECO:0000313" key="8">
    <source>
        <dbReference type="Proteomes" id="UP000733744"/>
    </source>
</evidence>
<accession>A0ABY3CAH7</accession>
<dbReference type="NCBIfam" id="TIGR00229">
    <property type="entry name" value="sensory_box"/>
    <property type="match status" value="2"/>
</dbReference>
<dbReference type="SMART" id="SM00267">
    <property type="entry name" value="GGDEF"/>
    <property type="match status" value="1"/>
</dbReference>
<dbReference type="InterPro" id="IPR052155">
    <property type="entry name" value="Biofilm_reg_signaling"/>
</dbReference>
<dbReference type="Pfam" id="PF13426">
    <property type="entry name" value="PAS_9"/>
    <property type="match status" value="2"/>
</dbReference>
<dbReference type="CDD" id="cd01948">
    <property type="entry name" value="EAL"/>
    <property type="match status" value="1"/>
</dbReference>
<dbReference type="InterPro" id="IPR000700">
    <property type="entry name" value="PAS-assoc_C"/>
</dbReference>
<proteinExistence type="predicted"/>
<dbReference type="SUPFAM" id="SSF141868">
    <property type="entry name" value="EAL domain-like"/>
    <property type="match status" value="1"/>
</dbReference>
<dbReference type="PROSITE" id="PS50885">
    <property type="entry name" value="HAMP"/>
    <property type="match status" value="1"/>
</dbReference>
<dbReference type="Pfam" id="PF00672">
    <property type="entry name" value="HAMP"/>
    <property type="match status" value="1"/>
</dbReference>
<dbReference type="PANTHER" id="PTHR44757">
    <property type="entry name" value="DIGUANYLATE CYCLASE DGCP"/>
    <property type="match status" value="1"/>
</dbReference>
<sequence length="1045" mass="116776">MGMRSIKTHLTVTLLLCILLPTGLIGATAYWFVYNSIKENRIKDVGRVADTRYEELRTHLQKDNERGKALLDKLISVCSNVDGGINDCVRTRLEQFAAINHVAGFTFRSGVENELIWGSEAIPFDELNKTLFSGQIATISTVNGNPLLSLIATDQPSGFSLVTTYPAQELQKIFTGSNVLGQSGETFLADNRGLFVTKPRYPSQQGIINPISALPMQHCLHNESGETLNFDYRGVPIIHGFRFVPEIGGGCIMAHIDQSEAFAPLTKLVISLSGAVFFFACSAWLIAAMVSRSMSKPIIALTDMAQALSRGDFTQRISLAGYREIAELSQLFNRMTKQLDNTVSQLKSSEYELEQKIAERTAELYERHRKYRSVIRTTGEGFWQINREGRLLEANPAYALLSGYSEAELVAMRVTDLEAQESPEKTAEHIRYIMAHGTDMFETRHRRKDGSVWDVEVNASFIDEDGGYFVCFFRDITESKRAKQELRIAATAFETLEGITITDANEIIVRVNQAFTQITGYSSEEVIGKKPSILKSGHHDQGFYSAMRCALQNDGQWEGEIWDRHKDGHIYPKWLAITAVKDDFGCVTHYIGNFTDITERKASEEKIKSLAFYDTLTELANRRLLTERLDHALAIQARTENYGALLFLDLDNFKLLNDTQGHGIGDELLVEVARRLKTCVRETDTLARLGGDEFIVLLGELGAALDNAAVQVKTIAEKIVSALAEPYVLSSVVHNCSSSIGIVLFCDGGTTANGVLAQADTAMYAAKKSGKNTYRFFDPAMQQELEQRTKFESALRRAVDNEQLQLFYQPQVDHNKQMIGVEALIRWDHPELGLVLPIQFIPLAEETDLILTIGRWVLETACAQLKAWKNLPLAQNLSIAVNVSAKQFYQPGFVKQVQEIMAQYAIEPKQLKLELTESMVLKEIDTAIAKMLELKSIGVVLAMDDFGTGYSSLSYLKNLPFDQIKIDKSFMDNIIENNKDAYIIHSVITLGKLMEITVIAEGVEDIKQDELLKSLGCTIFQGYLFGKPIPAGELERLLLSTPKTR</sequence>
<dbReference type="SMART" id="SM00052">
    <property type="entry name" value="EAL"/>
    <property type="match status" value="1"/>
</dbReference>
<evidence type="ECO:0000259" key="6">
    <source>
        <dbReference type="PROSITE" id="PS50887"/>
    </source>
</evidence>
<dbReference type="InterPro" id="IPR001610">
    <property type="entry name" value="PAC"/>
</dbReference>
<dbReference type="InterPro" id="IPR029787">
    <property type="entry name" value="Nucleotide_cyclase"/>
</dbReference>
<dbReference type="SUPFAM" id="SSF158472">
    <property type="entry name" value="HAMP domain-like"/>
    <property type="match status" value="1"/>
</dbReference>
<dbReference type="Gene3D" id="3.30.450.20">
    <property type="entry name" value="PAS domain"/>
    <property type="match status" value="2"/>
</dbReference>
<feature type="transmembrane region" description="Helical" evidence="1">
    <location>
        <begin position="268"/>
        <end position="290"/>
    </location>
</feature>
<dbReference type="CDD" id="cd00130">
    <property type="entry name" value="PAS"/>
    <property type="match status" value="2"/>
</dbReference>
<dbReference type="InterPro" id="IPR035919">
    <property type="entry name" value="EAL_sf"/>
</dbReference>
<dbReference type="Pfam" id="PF00990">
    <property type="entry name" value="GGDEF"/>
    <property type="match status" value="1"/>
</dbReference>
<dbReference type="InterPro" id="IPR000160">
    <property type="entry name" value="GGDEF_dom"/>
</dbReference>
<dbReference type="InterPro" id="IPR000014">
    <property type="entry name" value="PAS"/>
</dbReference>
<gene>
    <name evidence="7" type="ORF">EKO24_010385</name>
</gene>
<keyword evidence="1" id="KW-0472">Membrane</keyword>
<dbReference type="PANTHER" id="PTHR44757:SF2">
    <property type="entry name" value="BIOFILM ARCHITECTURE MAINTENANCE PROTEIN MBAA"/>
    <property type="match status" value="1"/>
</dbReference>
<feature type="domain" description="HAMP" evidence="5">
    <location>
        <begin position="292"/>
        <end position="344"/>
    </location>
</feature>
<dbReference type="InterPro" id="IPR035965">
    <property type="entry name" value="PAS-like_dom_sf"/>
</dbReference>
<feature type="domain" description="PAC" evidence="3">
    <location>
        <begin position="439"/>
        <end position="488"/>
    </location>
</feature>
<dbReference type="PROSITE" id="PS50113">
    <property type="entry name" value="PAC"/>
    <property type="match status" value="2"/>
</dbReference>
<dbReference type="PROSITE" id="PS50887">
    <property type="entry name" value="GGDEF"/>
    <property type="match status" value="1"/>
</dbReference>
<organism evidence="7 8">
    <name type="scientific">Candidatus Methylobacter oryzae</name>
    <dbReference type="NCBI Taxonomy" id="2497749"/>
    <lineage>
        <taxon>Bacteria</taxon>
        <taxon>Pseudomonadati</taxon>
        <taxon>Pseudomonadota</taxon>
        <taxon>Gammaproteobacteria</taxon>
        <taxon>Methylococcales</taxon>
        <taxon>Methylococcaceae</taxon>
        <taxon>Methylobacter</taxon>
    </lineage>
</organism>
<evidence type="ECO:0000259" key="5">
    <source>
        <dbReference type="PROSITE" id="PS50885"/>
    </source>
</evidence>
<dbReference type="Gene3D" id="6.10.340.10">
    <property type="match status" value="1"/>
</dbReference>
<feature type="domain" description="PAC" evidence="3">
    <location>
        <begin position="555"/>
        <end position="609"/>
    </location>
</feature>
<feature type="domain" description="EAL" evidence="4">
    <location>
        <begin position="788"/>
        <end position="1042"/>
    </location>
</feature>
<evidence type="ECO:0000313" key="7">
    <source>
        <dbReference type="EMBL" id="TRW95125.1"/>
    </source>
</evidence>
<dbReference type="Proteomes" id="UP000733744">
    <property type="component" value="Unassembled WGS sequence"/>
</dbReference>
<evidence type="ECO:0000259" key="3">
    <source>
        <dbReference type="PROSITE" id="PS50113"/>
    </source>
</evidence>
<dbReference type="SMART" id="SM00091">
    <property type="entry name" value="PAS"/>
    <property type="match status" value="2"/>
</dbReference>
<dbReference type="CDD" id="cd06225">
    <property type="entry name" value="HAMP"/>
    <property type="match status" value="1"/>
</dbReference>
<dbReference type="PROSITE" id="PS50112">
    <property type="entry name" value="PAS"/>
    <property type="match status" value="2"/>
</dbReference>
<feature type="domain" description="PAS" evidence="2">
    <location>
        <begin position="367"/>
        <end position="437"/>
    </location>
</feature>
<feature type="domain" description="PAS" evidence="2">
    <location>
        <begin position="482"/>
        <end position="529"/>
    </location>
</feature>
<dbReference type="Gene3D" id="3.30.70.270">
    <property type="match status" value="1"/>
</dbReference>
<keyword evidence="8" id="KW-1185">Reference proteome</keyword>
<dbReference type="InterPro" id="IPR043128">
    <property type="entry name" value="Rev_trsase/Diguanyl_cyclase"/>
</dbReference>
<dbReference type="NCBIfam" id="TIGR00254">
    <property type="entry name" value="GGDEF"/>
    <property type="match status" value="1"/>
</dbReference>
<dbReference type="InterPro" id="IPR003660">
    <property type="entry name" value="HAMP_dom"/>
</dbReference>
<name>A0ABY3CAH7_9GAMM</name>
<dbReference type="Pfam" id="PF00563">
    <property type="entry name" value="EAL"/>
    <property type="match status" value="1"/>
</dbReference>
<comment type="caution">
    <text evidence="7">The sequence shown here is derived from an EMBL/GenBank/DDBJ whole genome shotgun (WGS) entry which is preliminary data.</text>
</comment>
<evidence type="ECO:0000259" key="2">
    <source>
        <dbReference type="PROSITE" id="PS50112"/>
    </source>
</evidence>
<protein>
    <submittedName>
        <fullName evidence="7">EAL domain-containing protein</fullName>
    </submittedName>
</protein>
<dbReference type="SMART" id="SM00086">
    <property type="entry name" value="PAC"/>
    <property type="match status" value="2"/>
</dbReference>
<evidence type="ECO:0000256" key="1">
    <source>
        <dbReference type="SAM" id="Phobius"/>
    </source>
</evidence>
<dbReference type="InterPro" id="IPR001633">
    <property type="entry name" value="EAL_dom"/>
</dbReference>
<feature type="domain" description="GGDEF" evidence="6">
    <location>
        <begin position="641"/>
        <end position="779"/>
    </location>
</feature>
<keyword evidence="1" id="KW-0812">Transmembrane</keyword>
<dbReference type="SMART" id="SM00304">
    <property type="entry name" value="HAMP"/>
    <property type="match status" value="1"/>
</dbReference>